<accession>A0AAV4IN29</accession>
<dbReference type="SUPFAM" id="SSF53474">
    <property type="entry name" value="alpha/beta-Hydrolases"/>
    <property type="match status" value="1"/>
</dbReference>
<keyword evidence="2" id="KW-1185">Reference proteome</keyword>
<dbReference type="AlphaFoldDB" id="A0AAV4IN29"/>
<evidence type="ECO:0000313" key="2">
    <source>
        <dbReference type="Proteomes" id="UP000762676"/>
    </source>
</evidence>
<reference evidence="1 2" key="1">
    <citation type="journal article" date="2021" name="Elife">
        <title>Chloroplast acquisition without the gene transfer in kleptoplastic sea slugs, Plakobranchus ocellatus.</title>
        <authorList>
            <person name="Maeda T."/>
            <person name="Takahashi S."/>
            <person name="Yoshida T."/>
            <person name="Shimamura S."/>
            <person name="Takaki Y."/>
            <person name="Nagai Y."/>
            <person name="Toyoda A."/>
            <person name="Suzuki Y."/>
            <person name="Arimoto A."/>
            <person name="Ishii H."/>
            <person name="Satoh N."/>
            <person name="Nishiyama T."/>
            <person name="Hasebe M."/>
            <person name="Maruyama T."/>
            <person name="Minagawa J."/>
            <person name="Obokata J."/>
            <person name="Shigenobu S."/>
        </authorList>
    </citation>
    <scope>NUCLEOTIDE SEQUENCE [LARGE SCALE GENOMIC DNA]</scope>
</reference>
<organism evidence="1 2">
    <name type="scientific">Elysia marginata</name>
    <dbReference type="NCBI Taxonomy" id="1093978"/>
    <lineage>
        <taxon>Eukaryota</taxon>
        <taxon>Metazoa</taxon>
        <taxon>Spiralia</taxon>
        <taxon>Lophotrochozoa</taxon>
        <taxon>Mollusca</taxon>
        <taxon>Gastropoda</taxon>
        <taxon>Heterobranchia</taxon>
        <taxon>Euthyneura</taxon>
        <taxon>Panpulmonata</taxon>
        <taxon>Sacoglossa</taxon>
        <taxon>Placobranchoidea</taxon>
        <taxon>Plakobranchidae</taxon>
        <taxon>Elysia</taxon>
    </lineage>
</organism>
<dbReference type="Gene3D" id="3.40.50.1820">
    <property type="entry name" value="alpha/beta hydrolase"/>
    <property type="match status" value="1"/>
</dbReference>
<gene>
    <name evidence="1" type="ORF">ElyMa_001338300</name>
</gene>
<dbReference type="PANTHER" id="PTHR11005">
    <property type="entry name" value="LYSOSOMAL ACID LIPASE-RELATED"/>
    <property type="match status" value="1"/>
</dbReference>
<dbReference type="EMBL" id="BMAT01002659">
    <property type="protein sequence ID" value="GFS11090.1"/>
    <property type="molecule type" value="Genomic_DNA"/>
</dbReference>
<name>A0AAV4IN29_9GAST</name>
<protein>
    <submittedName>
        <fullName evidence="1">Lipase</fullName>
    </submittedName>
</protein>
<dbReference type="Proteomes" id="UP000762676">
    <property type="component" value="Unassembled WGS sequence"/>
</dbReference>
<dbReference type="InterPro" id="IPR029058">
    <property type="entry name" value="AB_hydrolase_fold"/>
</dbReference>
<evidence type="ECO:0000313" key="1">
    <source>
        <dbReference type="EMBL" id="GFS11090.1"/>
    </source>
</evidence>
<sequence length="131" mass="14662">MAKYDLPVMVRYVVQQTGGSKIYYVGHSQGSGIGFIQMARDPGLAQLIHRHFALVPATRVNDTDGLGKTISKIGDLFYFFFYVVHRGPTTYAVPEIPPFLCQWIGYELCRDLLFSLTGGNKASFNVVRPIE</sequence>
<proteinExistence type="predicted"/>
<comment type="caution">
    <text evidence="1">The sequence shown here is derived from an EMBL/GenBank/DDBJ whole genome shotgun (WGS) entry which is preliminary data.</text>
</comment>